<proteinExistence type="predicted"/>
<organism evidence="1 2">
    <name type="scientific">Bradyrhizobium diazoefficiens (strain JCM 10833 / BCRC 13528 / IAM 13628 / NBRC 14792 / USDA 110)</name>
    <dbReference type="NCBI Taxonomy" id="224911"/>
    <lineage>
        <taxon>Bacteria</taxon>
        <taxon>Pseudomonadati</taxon>
        <taxon>Pseudomonadota</taxon>
        <taxon>Alphaproteobacteria</taxon>
        <taxon>Hyphomicrobiales</taxon>
        <taxon>Nitrobacteraceae</taxon>
        <taxon>Bradyrhizobium</taxon>
    </lineage>
</organism>
<keyword evidence="2" id="KW-1185">Reference proteome</keyword>
<evidence type="ECO:0000313" key="2">
    <source>
        <dbReference type="Proteomes" id="UP000002526"/>
    </source>
</evidence>
<dbReference type="InParanoid" id="Q89BY2"/>
<dbReference type="AlphaFoldDB" id="Q89BY2"/>
<gene>
    <name evidence="1" type="ordered locus">bsl8016</name>
</gene>
<protein>
    <submittedName>
        <fullName evidence="1">Bsl8016 protein</fullName>
    </submittedName>
</protein>
<dbReference type="HOGENOM" id="CLU_2767691_0_0_5"/>
<sequence length="69" mass="7191">MAASNDSSRPAPQKIAMIFSSSVPTFAWAAHENALAKLASISLLRKTGEDTVAGWVLAPCELGLTCCAI</sequence>
<dbReference type="EMBL" id="BA000040">
    <property type="protein sequence ID" value="BAC53281.1"/>
    <property type="molecule type" value="Genomic_DNA"/>
</dbReference>
<dbReference type="KEGG" id="bja:bsl8016"/>
<dbReference type="EnsemblBacteria" id="BAC53281">
    <property type="protein sequence ID" value="BAC53281"/>
    <property type="gene ID" value="BAC53281"/>
</dbReference>
<reference evidence="2" key="1">
    <citation type="journal article" date="2002" name="DNA Res.">
        <title>Complete genomic sequence of nitrogen-fixing symbiotic bacterium Bradyrhizobium japonicum USDA110.</title>
        <authorList>
            <person name="Kaneko T."/>
            <person name="Nakamura Y."/>
            <person name="Sato S."/>
            <person name="Minamisawa K."/>
            <person name="Uchiumi T."/>
            <person name="Sasamoto S."/>
            <person name="Watanabe A."/>
            <person name="Idesawa K."/>
            <person name="Iriguchi M."/>
            <person name="Kawashima K."/>
            <person name="Kohara M."/>
            <person name="Matsumoto M."/>
            <person name="Shimpo S."/>
            <person name="Tsuruoka H."/>
            <person name="Wada T."/>
            <person name="Yamada M."/>
            <person name="Tabata S."/>
        </authorList>
    </citation>
    <scope>NUCLEOTIDE SEQUENCE [LARGE SCALE GENOMIC DNA]</scope>
    <source>
        <strain evidence="2">JCM 10833 / BCRC 13528 / IAM 13628 / NBRC 14792 / USDA 110</strain>
    </source>
</reference>
<evidence type="ECO:0000313" key="1">
    <source>
        <dbReference type="EMBL" id="BAC53281.1"/>
    </source>
</evidence>
<name>Q89BY2_BRADU</name>
<accession>Q89BY2</accession>
<dbReference type="Proteomes" id="UP000002526">
    <property type="component" value="Chromosome"/>
</dbReference>